<reference evidence="1 2" key="1">
    <citation type="submission" date="2018-07" db="EMBL/GenBank/DDBJ databases">
        <title>Genome assembly of strain KB82.</title>
        <authorList>
            <person name="Kukolya J."/>
            <person name="Horvath B."/>
            <person name="Nagy I."/>
            <person name="Toth A."/>
        </authorList>
    </citation>
    <scope>NUCLEOTIDE SEQUENCE [LARGE SCALE GENOMIC DNA]</scope>
    <source>
        <strain evidence="1 2">Kb82</strain>
    </source>
</reference>
<comment type="caution">
    <text evidence="1">The sequence shown here is derived from an EMBL/GenBank/DDBJ whole genome shotgun (WGS) entry which is preliminary data.</text>
</comment>
<keyword evidence="2" id="KW-1185">Reference proteome</keyword>
<evidence type="ECO:0000313" key="1">
    <source>
        <dbReference type="EMBL" id="MBE8725802.1"/>
    </source>
</evidence>
<sequence length="314" mass="36806">MIRNHNIFLKDTSEAEMARFRQIMLGIWRQQIEDDKNVLNNDIHDLNKENDYKHDTLKSNLADNVKDQSVDTIVNLRGYFYTKTGKYLGKIGGDDLNDNVYITDEITFLEIEKVKTVSKDMITYSANRYNLDNNPFILEIEKRKNEIIYFTEKYKLTNTQLLDRANWIYAEGGYKIPEFVAYTIENAYNDSDIAKKDENKLYYYLMQDASGRLEKDKYFSGGYKNQTGKRFWKVRGTISMDKDMMNTIAAVIKSKLYPEKDPTGGTNSWLGYPNGSHEGEYFIKTEGSRFFFQKRIRGKALKTTSKERKYITID</sequence>
<evidence type="ECO:0000313" key="2">
    <source>
        <dbReference type="Proteomes" id="UP000640614"/>
    </source>
</evidence>
<dbReference type="RefSeq" id="WP_194138995.1">
    <property type="nucleotide sequence ID" value="NZ_PRDM01000002.1"/>
</dbReference>
<dbReference type="EMBL" id="PRDM01000002">
    <property type="protein sequence ID" value="MBE8725802.1"/>
    <property type="molecule type" value="Genomic_DNA"/>
</dbReference>
<gene>
    <name evidence="1" type="ORF">C4F50_12690</name>
</gene>
<proteinExistence type="predicted"/>
<protein>
    <submittedName>
        <fullName evidence="1">Uncharacterized protein</fullName>
    </submittedName>
</protein>
<dbReference type="Proteomes" id="UP000640614">
    <property type="component" value="Unassembled WGS sequence"/>
</dbReference>
<name>A0ABR9TLB3_9FLAO</name>
<organism evidence="1 2">
    <name type="scientific">Flavobacterium hungaricum</name>
    <dbReference type="NCBI Taxonomy" id="2082725"/>
    <lineage>
        <taxon>Bacteria</taxon>
        <taxon>Pseudomonadati</taxon>
        <taxon>Bacteroidota</taxon>
        <taxon>Flavobacteriia</taxon>
        <taxon>Flavobacteriales</taxon>
        <taxon>Flavobacteriaceae</taxon>
        <taxon>Flavobacterium</taxon>
    </lineage>
</organism>
<accession>A0ABR9TLB3</accession>